<name>A0AA39WI36_9PEZI</name>
<gene>
    <name evidence="2" type="ORF">B0T17DRAFT_645050</name>
</gene>
<feature type="compositionally biased region" description="Polar residues" evidence="1">
    <location>
        <begin position="169"/>
        <end position="181"/>
    </location>
</feature>
<feature type="compositionally biased region" description="Polar residues" evidence="1">
    <location>
        <begin position="1"/>
        <end position="26"/>
    </location>
</feature>
<dbReference type="Proteomes" id="UP001174934">
    <property type="component" value="Unassembled WGS sequence"/>
</dbReference>
<feature type="region of interest" description="Disordered" evidence="1">
    <location>
        <begin position="93"/>
        <end position="224"/>
    </location>
</feature>
<feature type="compositionally biased region" description="Polar residues" evidence="1">
    <location>
        <begin position="44"/>
        <end position="60"/>
    </location>
</feature>
<evidence type="ECO:0000313" key="3">
    <source>
        <dbReference type="Proteomes" id="UP001174934"/>
    </source>
</evidence>
<evidence type="ECO:0000313" key="2">
    <source>
        <dbReference type="EMBL" id="KAK0615812.1"/>
    </source>
</evidence>
<protein>
    <submittedName>
        <fullName evidence="2">Uncharacterized protein</fullName>
    </submittedName>
</protein>
<accession>A0AA39WI36</accession>
<keyword evidence="3" id="KW-1185">Reference proteome</keyword>
<evidence type="ECO:0000256" key="1">
    <source>
        <dbReference type="SAM" id="MobiDB-lite"/>
    </source>
</evidence>
<sequence length="224" mass="25380">MDDFFRSQQSPRGESNMSSAFVSTPRNGPMLPRRFTTDSGRVPTLSSITTQRGSEPQQDFSITATTTLHKVQLLERKRMEYERLREHKRRFEAEISKLDAQQRQDERELAMMQEDLSGGRYAGHQSEPTTPPEYRETSSGFPTMFSRPNRYSTSSLTSPPGLFNRPGRSGSQLASPQSGIVQSRFAFDDQIPSRSVPGSRRNSDEDEKEEAVRQDPTSHRSTNA</sequence>
<feature type="compositionally biased region" description="Basic and acidic residues" evidence="1">
    <location>
        <begin position="93"/>
        <end position="109"/>
    </location>
</feature>
<comment type="caution">
    <text evidence="2">The sequence shown here is derived from an EMBL/GenBank/DDBJ whole genome shotgun (WGS) entry which is preliminary data.</text>
</comment>
<organism evidence="2 3">
    <name type="scientific">Bombardia bombarda</name>
    <dbReference type="NCBI Taxonomy" id="252184"/>
    <lineage>
        <taxon>Eukaryota</taxon>
        <taxon>Fungi</taxon>
        <taxon>Dikarya</taxon>
        <taxon>Ascomycota</taxon>
        <taxon>Pezizomycotina</taxon>
        <taxon>Sordariomycetes</taxon>
        <taxon>Sordariomycetidae</taxon>
        <taxon>Sordariales</taxon>
        <taxon>Lasiosphaeriaceae</taxon>
        <taxon>Bombardia</taxon>
    </lineage>
</organism>
<dbReference type="AlphaFoldDB" id="A0AA39WI36"/>
<reference evidence="2" key="1">
    <citation type="submission" date="2023-06" db="EMBL/GenBank/DDBJ databases">
        <title>Genome-scale phylogeny and comparative genomics of the fungal order Sordariales.</title>
        <authorList>
            <consortium name="Lawrence Berkeley National Laboratory"/>
            <person name="Hensen N."/>
            <person name="Bonometti L."/>
            <person name="Westerberg I."/>
            <person name="Brannstrom I.O."/>
            <person name="Guillou S."/>
            <person name="Cros-Aarteil S."/>
            <person name="Calhoun S."/>
            <person name="Haridas S."/>
            <person name="Kuo A."/>
            <person name="Mondo S."/>
            <person name="Pangilinan J."/>
            <person name="Riley R."/>
            <person name="LaButti K."/>
            <person name="Andreopoulos B."/>
            <person name="Lipzen A."/>
            <person name="Chen C."/>
            <person name="Yanf M."/>
            <person name="Daum C."/>
            <person name="Ng V."/>
            <person name="Clum A."/>
            <person name="Steindorff A."/>
            <person name="Ohm R."/>
            <person name="Martin F."/>
            <person name="Silar P."/>
            <person name="Natvig D."/>
            <person name="Lalanne C."/>
            <person name="Gautier V."/>
            <person name="Ament-velasquez S.L."/>
            <person name="Kruys A."/>
            <person name="Hutchinson M.I."/>
            <person name="Powell A.J."/>
            <person name="Barry K."/>
            <person name="Miller A.N."/>
            <person name="Grigoriev I.V."/>
            <person name="Debuchy R."/>
            <person name="Gladieux P."/>
            <person name="Thoren M.H."/>
            <person name="Johannesson H."/>
        </authorList>
    </citation>
    <scope>NUCLEOTIDE SEQUENCE</scope>
    <source>
        <strain evidence="2">SMH3391-2</strain>
    </source>
</reference>
<feature type="compositionally biased region" description="Polar residues" evidence="1">
    <location>
        <begin position="149"/>
        <end position="158"/>
    </location>
</feature>
<feature type="region of interest" description="Disordered" evidence="1">
    <location>
        <begin position="1"/>
        <end position="60"/>
    </location>
</feature>
<dbReference type="EMBL" id="JAULSR010000006">
    <property type="protein sequence ID" value="KAK0615812.1"/>
    <property type="molecule type" value="Genomic_DNA"/>
</dbReference>
<proteinExistence type="predicted"/>